<proteinExistence type="predicted"/>
<name>A0A9N7UBL6_PLEPL</name>
<dbReference type="AlphaFoldDB" id="A0A9N7UBL6"/>
<dbReference type="EMBL" id="CADEAL010001004">
    <property type="protein sequence ID" value="CAB1427915.1"/>
    <property type="molecule type" value="Genomic_DNA"/>
</dbReference>
<comment type="caution">
    <text evidence="2">The sequence shown here is derived from an EMBL/GenBank/DDBJ whole genome shotgun (WGS) entry which is preliminary data.</text>
</comment>
<evidence type="ECO:0000313" key="3">
    <source>
        <dbReference type="Proteomes" id="UP001153269"/>
    </source>
</evidence>
<sequence>MRTERARQGSLIEPGSSLITPSQQKPFDPARSVADGTPPSTTHPQPTPHLTHKSESLTKTGRINHDISRSTAPGSPAGSLPSESLEAADRLTAVDGTADTKPEQRPNHLHQE</sequence>
<organism evidence="2 3">
    <name type="scientific">Pleuronectes platessa</name>
    <name type="common">European plaice</name>
    <dbReference type="NCBI Taxonomy" id="8262"/>
    <lineage>
        <taxon>Eukaryota</taxon>
        <taxon>Metazoa</taxon>
        <taxon>Chordata</taxon>
        <taxon>Craniata</taxon>
        <taxon>Vertebrata</taxon>
        <taxon>Euteleostomi</taxon>
        <taxon>Actinopterygii</taxon>
        <taxon>Neopterygii</taxon>
        <taxon>Teleostei</taxon>
        <taxon>Neoteleostei</taxon>
        <taxon>Acanthomorphata</taxon>
        <taxon>Carangaria</taxon>
        <taxon>Pleuronectiformes</taxon>
        <taxon>Pleuronectoidei</taxon>
        <taxon>Pleuronectidae</taxon>
        <taxon>Pleuronectes</taxon>
    </lineage>
</organism>
<evidence type="ECO:0000313" key="2">
    <source>
        <dbReference type="EMBL" id="CAB1427915.1"/>
    </source>
</evidence>
<feature type="compositionally biased region" description="Basic and acidic residues" evidence="1">
    <location>
        <begin position="98"/>
        <end position="112"/>
    </location>
</feature>
<gene>
    <name evidence="2" type="ORF">PLEPLA_LOCUS15860</name>
</gene>
<feature type="region of interest" description="Disordered" evidence="1">
    <location>
        <begin position="1"/>
        <end position="112"/>
    </location>
</feature>
<dbReference type="Proteomes" id="UP001153269">
    <property type="component" value="Unassembled WGS sequence"/>
</dbReference>
<accession>A0A9N7UBL6</accession>
<reference evidence="2" key="1">
    <citation type="submission" date="2020-03" db="EMBL/GenBank/DDBJ databases">
        <authorList>
            <person name="Weist P."/>
        </authorList>
    </citation>
    <scope>NUCLEOTIDE SEQUENCE</scope>
</reference>
<protein>
    <submittedName>
        <fullName evidence="2">Uncharacterized protein</fullName>
    </submittedName>
</protein>
<evidence type="ECO:0000256" key="1">
    <source>
        <dbReference type="SAM" id="MobiDB-lite"/>
    </source>
</evidence>
<keyword evidence="3" id="KW-1185">Reference proteome</keyword>